<dbReference type="InterPro" id="IPR001900">
    <property type="entry name" value="RNase_II/R"/>
</dbReference>
<dbReference type="NCBIfam" id="TIGR00358">
    <property type="entry name" value="3_prime_RNase"/>
    <property type="match status" value="1"/>
</dbReference>
<evidence type="ECO:0000256" key="5">
    <source>
        <dbReference type="ARBA" id="ARBA00022801"/>
    </source>
</evidence>
<dbReference type="NCBIfam" id="TIGR02063">
    <property type="entry name" value="RNase_R"/>
    <property type="match status" value="1"/>
</dbReference>
<dbReference type="Proteomes" id="UP000032049">
    <property type="component" value="Unassembled WGS sequence"/>
</dbReference>
<dbReference type="GO" id="GO:0005829">
    <property type="term" value="C:cytosol"/>
    <property type="evidence" value="ECO:0007669"/>
    <property type="project" value="UniProtKB-ARBA"/>
</dbReference>
<proteinExistence type="inferred from homology"/>
<dbReference type="InterPro" id="IPR012340">
    <property type="entry name" value="NA-bd_OB-fold"/>
</dbReference>
<feature type="domain" description="S1 motif" evidence="9">
    <location>
        <begin position="627"/>
        <end position="708"/>
    </location>
</feature>
<evidence type="ECO:0000256" key="6">
    <source>
        <dbReference type="ARBA" id="ARBA00022839"/>
    </source>
</evidence>
<dbReference type="InterPro" id="IPR050180">
    <property type="entry name" value="RNR_Ribonuclease"/>
</dbReference>
<reference evidence="10 11" key="1">
    <citation type="submission" date="2015-01" db="EMBL/GenBank/DDBJ databases">
        <title>Draft genome sequence of Pedobacter sp. NL19 isolated from sludge of an effluent treatment pond in an abandoned uranium mine.</title>
        <authorList>
            <person name="Santos T."/>
            <person name="Caetano T."/>
            <person name="Covas C."/>
            <person name="Cruz A."/>
            <person name="Mendo S."/>
        </authorList>
    </citation>
    <scope>NUCLEOTIDE SEQUENCE [LARGE SCALE GENOMIC DNA]</scope>
    <source>
        <strain evidence="10 11">NL19</strain>
    </source>
</reference>
<dbReference type="Pfam" id="PF00773">
    <property type="entry name" value="RNB"/>
    <property type="match status" value="1"/>
</dbReference>
<dbReference type="GO" id="GO:0006402">
    <property type="term" value="P:mRNA catabolic process"/>
    <property type="evidence" value="ECO:0007669"/>
    <property type="project" value="TreeGrafter"/>
</dbReference>
<dbReference type="Pfam" id="PF00575">
    <property type="entry name" value="S1"/>
    <property type="match status" value="1"/>
</dbReference>
<keyword evidence="3 8" id="KW-0963">Cytoplasm</keyword>
<dbReference type="InterPro" id="IPR004476">
    <property type="entry name" value="RNase_II/RNase_R"/>
</dbReference>
<gene>
    <name evidence="8" type="primary">rnr</name>
    <name evidence="10" type="ORF">TH53_04140</name>
</gene>
<dbReference type="InterPro" id="IPR040476">
    <property type="entry name" value="CSD2"/>
</dbReference>
<dbReference type="SMART" id="SM00316">
    <property type="entry name" value="S1"/>
    <property type="match status" value="1"/>
</dbReference>
<comment type="subcellular location">
    <subcellularLocation>
        <location evidence="2 8">Cytoplasm</location>
    </subcellularLocation>
</comment>
<dbReference type="Pfam" id="PF17876">
    <property type="entry name" value="CSD2"/>
    <property type="match status" value="1"/>
</dbReference>
<organism evidence="10 11">
    <name type="scientific">Pedobacter lusitanus</name>
    <dbReference type="NCBI Taxonomy" id="1503925"/>
    <lineage>
        <taxon>Bacteria</taxon>
        <taxon>Pseudomonadati</taxon>
        <taxon>Bacteroidota</taxon>
        <taxon>Sphingobacteriia</taxon>
        <taxon>Sphingobacteriales</taxon>
        <taxon>Sphingobacteriaceae</taxon>
        <taxon>Pedobacter</taxon>
    </lineage>
</organism>
<dbReference type="EC" id="3.1.13.1" evidence="8"/>
<evidence type="ECO:0000313" key="11">
    <source>
        <dbReference type="Proteomes" id="UP000032049"/>
    </source>
</evidence>
<dbReference type="InterPro" id="IPR022966">
    <property type="entry name" value="RNase_II/R_CS"/>
</dbReference>
<comment type="similarity">
    <text evidence="8">Belongs to the RNR ribonuclease family. RNase R subfamily.</text>
</comment>
<keyword evidence="11" id="KW-1185">Reference proteome</keyword>
<dbReference type="AlphaFoldDB" id="A0A0D0G0L8"/>
<keyword evidence="7 8" id="KW-0694">RNA-binding</keyword>
<dbReference type="PANTHER" id="PTHR23355:SF9">
    <property type="entry name" value="DIS3-LIKE EXONUCLEASE 2"/>
    <property type="match status" value="1"/>
</dbReference>
<dbReference type="SUPFAM" id="SSF50249">
    <property type="entry name" value="Nucleic acid-binding proteins"/>
    <property type="match status" value="4"/>
</dbReference>
<dbReference type="STRING" id="1503925.TH53_04140"/>
<dbReference type="CDD" id="cd04471">
    <property type="entry name" value="S1_RNase_R"/>
    <property type="match status" value="1"/>
</dbReference>
<dbReference type="InterPro" id="IPR003029">
    <property type="entry name" value="S1_domain"/>
</dbReference>
<dbReference type="GO" id="GO:0008859">
    <property type="term" value="F:exoribonuclease II activity"/>
    <property type="evidence" value="ECO:0007669"/>
    <property type="project" value="UniProtKB-UniRule"/>
</dbReference>
<dbReference type="GO" id="GO:0003723">
    <property type="term" value="F:RNA binding"/>
    <property type="evidence" value="ECO:0007669"/>
    <property type="project" value="UniProtKB-UniRule"/>
</dbReference>
<dbReference type="EMBL" id="JXRA01000016">
    <property type="protein sequence ID" value="KIO78329.1"/>
    <property type="molecule type" value="Genomic_DNA"/>
</dbReference>
<protein>
    <recommendedName>
        <fullName evidence="8">Ribonuclease R</fullName>
        <shortName evidence="8">RNase R</shortName>
        <ecNumber evidence="8">3.1.13.1</ecNumber>
    </recommendedName>
</protein>
<dbReference type="Gene3D" id="2.40.50.140">
    <property type="entry name" value="Nucleic acid-binding proteins"/>
    <property type="match status" value="3"/>
</dbReference>
<evidence type="ECO:0000313" key="10">
    <source>
        <dbReference type="EMBL" id="KIO78329.1"/>
    </source>
</evidence>
<sequence>MAKKKSSQIKLVLTQLISDVLENSNNEALNYKQVSAKLNIKDDEARETILEILKEQAHKGVFTEPQKGKFKLKDLKTFITGRVDMTADGAAFIIPDDEFEKDVFVSARKLHNALNGDKVKVYIYAKKRGRKNEGEVVEIIQRLKTDFIGVIKISDRFAFVTVDDKKMLHDIFVPLSDLDGAKNGQKVQVAITDWPEGAKNPIGRIINILGTQGENNTEMNAILAQYGFPLSFPPEVEKEANEIPEQITEDEIKNRRDFRETVTFTIDPADAKDFDDAISFKKLPNGNYEVGVHIADVSHYVQPKSYLDKEAYSRATSVYLVDRVIPMLPERLSNGVCSLRPNEDKLCFAAVFELDEAANVVEEWFGRTVIHSDRRFSYEEAQEVIENKEGDYAGEILKLNELAYILRDRKFKNGAISFESTEVKFRLDEKGKPVGVYVKERKDAHKLIEDFMLLANKKVAEFIAKKGKGKAKYTFVYRSHDSPNLENLGNFALFAARFGYKINMKSDKDIAKSLNFLMEDVEGKKEQNVLTQLAIRSMAKAVYTTKKTSHYGLAFDHYTHFTSPIRRYPDVMVHRLLAAYLNGERSANEEEYETAASHSSAMEKRAADAERASIKYKQVEYLEENVGKLFMGIISGVTEWGMYVELIENKCEGMIRLKDIADDFYVLDEKNYCIVGQRKKKKYQLGDEVKVKVKRVDLSKRQIDFSLIQD</sequence>
<dbReference type="RefSeq" id="WP_041878652.1">
    <property type="nucleotide sequence ID" value="NZ_CP157278.1"/>
</dbReference>
<dbReference type="PANTHER" id="PTHR23355">
    <property type="entry name" value="RIBONUCLEASE"/>
    <property type="match status" value="1"/>
</dbReference>
<comment type="catalytic activity">
    <reaction evidence="1 8">
        <text>Exonucleolytic cleavage in the 3'- to 5'-direction to yield nucleoside 5'-phosphates.</text>
        <dbReference type="EC" id="3.1.13.1"/>
    </reaction>
</comment>
<comment type="caution">
    <text evidence="10">The sequence shown here is derived from an EMBL/GenBank/DDBJ whole genome shotgun (WGS) entry which is preliminary data.</text>
</comment>
<evidence type="ECO:0000256" key="8">
    <source>
        <dbReference type="HAMAP-Rule" id="MF_01895"/>
    </source>
</evidence>
<dbReference type="OrthoDB" id="9764149at2"/>
<dbReference type="SMART" id="SM00955">
    <property type="entry name" value="RNB"/>
    <property type="match status" value="1"/>
</dbReference>
<dbReference type="PROSITE" id="PS50126">
    <property type="entry name" value="S1"/>
    <property type="match status" value="1"/>
</dbReference>
<dbReference type="InterPro" id="IPR013223">
    <property type="entry name" value="RNase_B_OB_dom"/>
</dbReference>
<dbReference type="HAMAP" id="MF_01895">
    <property type="entry name" value="RNase_R"/>
    <property type="match status" value="1"/>
</dbReference>
<accession>A0A0D0G0L8</accession>
<dbReference type="Pfam" id="PF08206">
    <property type="entry name" value="OB_RNB"/>
    <property type="match status" value="1"/>
</dbReference>
<name>A0A0D0G0L8_9SPHI</name>
<evidence type="ECO:0000256" key="1">
    <source>
        <dbReference type="ARBA" id="ARBA00001849"/>
    </source>
</evidence>
<comment type="function">
    <text evidence="8">3'-5' exoribonuclease that releases 5'-nucleoside monophosphates and is involved in maturation of structured RNAs.</text>
</comment>
<keyword evidence="5 8" id="KW-0378">Hydrolase</keyword>
<evidence type="ECO:0000256" key="2">
    <source>
        <dbReference type="ARBA" id="ARBA00004496"/>
    </source>
</evidence>
<dbReference type="SMART" id="SM00357">
    <property type="entry name" value="CSP"/>
    <property type="match status" value="2"/>
</dbReference>
<dbReference type="InterPro" id="IPR011805">
    <property type="entry name" value="RNase_R"/>
</dbReference>
<dbReference type="InterPro" id="IPR011129">
    <property type="entry name" value="CSD"/>
</dbReference>
<evidence type="ECO:0000256" key="7">
    <source>
        <dbReference type="ARBA" id="ARBA00022884"/>
    </source>
</evidence>
<evidence type="ECO:0000259" key="9">
    <source>
        <dbReference type="PROSITE" id="PS50126"/>
    </source>
</evidence>
<keyword evidence="4 8" id="KW-0540">Nuclease</keyword>
<evidence type="ECO:0000256" key="4">
    <source>
        <dbReference type="ARBA" id="ARBA00022722"/>
    </source>
</evidence>
<dbReference type="PROSITE" id="PS01175">
    <property type="entry name" value="RIBONUCLEASE_II"/>
    <property type="match status" value="1"/>
</dbReference>
<keyword evidence="6 8" id="KW-0269">Exonuclease</keyword>
<evidence type="ECO:0000256" key="3">
    <source>
        <dbReference type="ARBA" id="ARBA00022490"/>
    </source>
</evidence>